<evidence type="ECO:0000256" key="2">
    <source>
        <dbReference type="ARBA" id="ARBA00006810"/>
    </source>
</evidence>
<gene>
    <name evidence="11 13" type="primary">atpB</name>
    <name evidence="13" type="ORF">WMO66_08100</name>
</gene>
<keyword evidence="6 11" id="KW-0375">Hydrogen ion transport</keyword>
<evidence type="ECO:0000313" key="14">
    <source>
        <dbReference type="Proteomes" id="UP001491552"/>
    </source>
</evidence>
<organism evidence="13 14">
    <name type="scientific">Faecousia intestinalis</name>
    <dbReference type="NCBI Taxonomy" id="3133167"/>
    <lineage>
        <taxon>Bacteria</taxon>
        <taxon>Bacillati</taxon>
        <taxon>Bacillota</taxon>
        <taxon>Clostridia</taxon>
        <taxon>Eubacteriales</taxon>
        <taxon>Oscillospiraceae</taxon>
        <taxon>Faecousia</taxon>
    </lineage>
</organism>
<evidence type="ECO:0000256" key="10">
    <source>
        <dbReference type="ARBA" id="ARBA00023310"/>
    </source>
</evidence>
<evidence type="ECO:0000256" key="12">
    <source>
        <dbReference type="RuleBase" id="RU000483"/>
    </source>
</evidence>
<keyword evidence="9 11" id="KW-0472">Membrane</keyword>
<dbReference type="SUPFAM" id="SSF81336">
    <property type="entry name" value="F1F0 ATP synthase subunit A"/>
    <property type="match status" value="1"/>
</dbReference>
<dbReference type="InterPro" id="IPR045082">
    <property type="entry name" value="ATP_syn_F0_a_bact/chloroplast"/>
</dbReference>
<dbReference type="Proteomes" id="UP001491552">
    <property type="component" value="Unassembled WGS sequence"/>
</dbReference>
<dbReference type="InterPro" id="IPR000568">
    <property type="entry name" value="ATP_synth_F0_asu"/>
</dbReference>
<evidence type="ECO:0000313" key="13">
    <source>
        <dbReference type="EMBL" id="MEQ2511205.1"/>
    </source>
</evidence>
<keyword evidence="3 11" id="KW-0813">Transport</keyword>
<keyword evidence="10 11" id="KW-0066">ATP synthesis</keyword>
<evidence type="ECO:0000256" key="3">
    <source>
        <dbReference type="ARBA" id="ARBA00022448"/>
    </source>
</evidence>
<sequence length="255" mass="27738">MNVNITGPRILAEFSFFGLCDVTITQTTLTSLLVLAAVTILCWRLGRNLRKRPGRMQAVTERAVLAVYKLVDDTMGKHNERFAPYIGALFCSSVLGSLASLTGFLRSSTADLSTTLTWALMTTALVWYNNIKNNGFFGWLKGFTEPVVVMTPMNIISEIAQPISMSFRHFGNIAGGSVLTALIYGGLSALSSFVLGWIPSEFISSIPIFQVGIPAVLSIYFDLFTGCIQALVFCMLTMVYVGAACPPPAPKPEKK</sequence>
<comment type="subcellular location">
    <subcellularLocation>
        <location evidence="11 12">Cell membrane</location>
        <topology evidence="11 12">Multi-pass membrane protein</topology>
    </subcellularLocation>
    <subcellularLocation>
        <location evidence="1">Membrane</location>
        <topology evidence="1">Multi-pass membrane protein</topology>
    </subcellularLocation>
</comment>
<name>A0ABV1G717_9FIRM</name>
<dbReference type="Pfam" id="PF00119">
    <property type="entry name" value="ATP-synt_A"/>
    <property type="match status" value="1"/>
</dbReference>
<dbReference type="RefSeq" id="WP_349135908.1">
    <property type="nucleotide sequence ID" value="NZ_JBBMFF010000220.1"/>
</dbReference>
<accession>A0ABV1G717</accession>
<keyword evidence="8 11" id="KW-0406">Ion transport</keyword>
<dbReference type="InterPro" id="IPR035908">
    <property type="entry name" value="F0_ATP_A_sf"/>
</dbReference>
<comment type="function">
    <text evidence="11 12">Key component of the proton channel; it plays a direct role in the translocation of protons across the membrane.</text>
</comment>
<keyword evidence="7 11" id="KW-1133">Transmembrane helix</keyword>
<evidence type="ECO:0000256" key="4">
    <source>
        <dbReference type="ARBA" id="ARBA00022547"/>
    </source>
</evidence>
<feature type="transmembrane region" description="Helical" evidence="11">
    <location>
        <begin position="173"/>
        <end position="198"/>
    </location>
</feature>
<dbReference type="NCBIfam" id="TIGR01131">
    <property type="entry name" value="ATP_synt_6_or_A"/>
    <property type="match status" value="1"/>
</dbReference>
<evidence type="ECO:0000256" key="8">
    <source>
        <dbReference type="ARBA" id="ARBA00023065"/>
    </source>
</evidence>
<dbReference type="HAMAP" id="MF_01393">
    <property type="entry name" value="ATP_synth_a_bact"/>
    <property type="match status" value="1"/>
</dbReference>
<reference evidence="13 14" key="1">
    <citation type="submission" date="2024-03" db="EMBL/GenBank/DDBJ databases">
        <title>Human intestinal bacterial collection.</title>
        <authorList>
            <person name="Pauvert C."/>
            <person name="Hitch T.C.A."/>
            <person name="Clavel T."/>
        </authorList>
    </citation>
    <scope>NUCLEOTIDE SEQUENCE [LARGE SCALE GENOMIC DNA]</scope>
    <source>
        <strain evidence="13 14">CLA-AA-H192</strain>
    </source>
</reference>
<dbReference type="EMBL" id="JBBMFF010000220">
    <property type="protein sequence ID" value="MEQ2511205.1"/>
    <property type="molecule type" value="Genomic_DNA"/>
</dbReference>
<dbReference type="PANTHER" id="PTHR42823:SF3">
    <property type="entry name" value="ATP SYNTHASE SUBUNIT A, CHLOROPLASTIC"/>
    <property type="match status" value="1"/>
</dbReference>
<comment type="similarity">
    <text evidence="2 11 12">Belongs to the ATPase A chain family.</text>
</comment>
<comment type="caution">
    <text evidence="13">The sequence shown here is derived from an EMBL/GenBank/DDBJ whole genome shotgun (WGS) entry which is preliminary data.</text>
</comment>
<dbReference type="CDD" id="cd00310">
    <property type="entry name" value="ATP-synt_Fo_a_6"/>
    <property type="match status" value="1"/>
</dbReference>
<keyword evidence="14" id="KW-1185">Reference proteome</keyword>
<keyword evidence="11" id="KW-1003">Cell membrane</keyword>
<keyword evidence="5 11" id="KW-0812">Transmembrane</keyword>
<dbReference type="PANTHER" id="PTHR42823">
    <property type="entry name" value="ATP SYNTHASE SUBUNIT A, CHLOROPLASTIC"/>
    <property type="match status" value="1"/>
</dbReference>
<evidence type="ECO:0000256" key="5">
    <source>
        <dbReference type="ARBA" id="ARBA00022692"/>
    </source>
</evidence>
<evidence type="ECO:0000256" key="9">
    <source>
        <dbReference type="ARBA" id="ARBA00023136"/>
    </source>
</evidence>
<feature type="transmembrane region" description="Helical" evidence="11">
    <location>
        <begin position="112"/>
        <end position="131"/>
    </location>
</feature>
<dbReference type="Gene3D" id="1.20.120.220">
    <property type="entry name" value="ATP synthase, F0 complex, subunit A"/>
    <property type="match status" value="1"/>
</dbReference>
<evidence type="ECO:0000256" key="7">
    <source>
        <dbReference type="ARBA" id="ARBA00022989"/>
    </source>
</evidence>
<feature type="transmembrane region" description="Helical" evidence="11">
    <location>
        <begin position="85"/>
        <end position="106"/>
    </location>
</feature>
<feature type="transmembrane region" description="Helical" evidence="11">
    <location>
        <begin position="24"/>
        <end position="46"/>
    </location>
</feature>
<feature type="transmembrane region" description="Helical" evidence="11">
    <location>
        <begin position="218"/>
        <end position="245"/>
    </location>
</feature>
<protein>
    <recommendedName>
        <fullName evidence="11 12">ATP synthase subunit a</fullName>
    </recommendedName>
    <alternativeName>
        <fullName evidence="11">ATP synthase F0 sector subunit a</fullName>
    </alternativeName>
    <alternativeName>
        <fullName evidence="11">F-ATPase subunit 6</fullName>
    </alternativeName>
</protein>
<evidence type="ECO:0000256" key="11">
    <source>
        <dbReference type="HAMAP-Rule" id="MF_01393"/>
    </source>
</evidence>
<keyword evidence="4 11" id="KW-0138">CF(0)</keyword>
<evidence type="ECO:0000256" key="1">
    <source>
        <dbReference type="ARBA" id="ARBA00004141"/>
    </source>
</evidence>
<proteinExistence type="inferred from homology"/>
<evidence type="ECO:0000256" key="6">
    <source>
        <dbReference type="ARBA" id="ARBA00022781"/>
    </source>
</evidence>